<evidence type="ECO:0000256" key="1">
    <source>
        <dbReference type="ARBA" id="ARBA00022572"/>
    </source>
</evidence>
<feature type="compositionally biased region" description="Basic and acidic residues" evidence="5">
    <location>
        <begin position="227"/>
        <end position="240"/>
    </location>
</feature>
<dbReference type="InterPro" id="IPR000001">
    <property type="entry name" value="Kringle"/>
</dbReference>
<evidence type="ECO:0000256" key="7">
    <source>
        <dbReference type="SAM" id="SignalP"/>
    </source>
</evidence>
<dbReference type="Gene3D" id="2.40.20.10">
    <property type="entry name" value="Plasminogen Kringle 4"/>
    <property type="match status" value="1"/>
</dbReference>
<dbReference type="Proteomes" id="UP000261540">
    <property type="component" value="Unplaced"/>
</dbReference>
<keyword evidence="6" id="KW-1133">Transmembrane helix</keyword>
<dbReference type="InterPro" id="IPR018056">
    <property type="entry name" value="Kringle_CS"/>
</dbReference>
<dbReference type="GO" id="GO:0005615">
    <property type="term" value="C:extracellular space"/>
    <property type="evidence" value="ECO:0007669"/>
    <property type="project" value="TreeGrafter"/>
</dbReference>
<keyword evidence="10" id="KW-1185">Reference proteome</keyword>
<feature type="region of interest" description="Disordered" evidence="5">
    <location>
        <begin position="224"/>
        <end position="248"/>
    </location>
</feature>
<dbReference type="PANTHER" id="PTHR24261">
    <property type="entry name" value="PLASMINOGEN-RELATED"/>
    <property type="match status" value="1"/>
</dbReference>
<organism evidence="9 10">
    <name type="scientific">Paramormyrops kingsleyae</name>
    <dbReference type="NCBI Taxonomy" id="1676925"/>
    <lineage>
        <taxon>Eukaryota</taxon>
        <taxon>Metazoa</taxon>
        <taxon>Chordata</taxon>
        <taxon>Craniata</taxon>
        <taxon>Vertebrata</taxon>
        <taxon>Euteleostomi</taxon>
        <taxon>Actinopterygii</taxon>
        <taxon>Neopterygii</taxon>
        <taxon>Teleostei</taxon>
        <taxon>Osteoglossocephala</taxon>
        <taxon>Osteoglossomorpha</taxon>
        <taxon>Osteoglossiformes</taxon>
        <taxon>Mormyridae</taxon>
        <taxon>Paramormyrops</taxon>
    </lineage>
</organism>
<proteinExistence type="predicted"/>
<evidence type="ECO:0000256" key="3">
    <source>
        <dbReference type="ARBA" id="ARBA00023157"/>
    </source>
</evidence>
<keyword evidence="2 7" id="KW-0732">Signal</keyword>
<dbReference type="SMART" id="SM00130">
    <property type="entry name" value="KR"/>
    <property type="match status" value="1"/>
</dbReference>
<dbReference type="GO" id="GO:0051898">
    <property type="term" value="P:negative regulation of phosphatidylinositol 3-kinase/protein kinase B signal transduction"/>
    <property type="evidence" value="ECO:0007669"/>
    <property type="project" value="TreeGrafter"/>
</dbReference>
<keyword evidence="3 4" id="KW-1015">Disulfide bond</keyword>
<dbReference type="GO" id="GO:0005102">
    <property type="term" value="F:signaling receptor binding"/>
    <property type="evidence" value="ECO:0007669"/>
    <property type="project" value="TreeGrafter"/>
</dbReference>
<dbReference type="GeneTree" id="ENSGT00390000017774"/>
<dbReference type="CDD" id="cd00108">
    <property type="entry name" value="KR"/>
    <property type="match status" value="1"/>
</dbReference>
<keyword evidence="6" id="KW-0472">Membrane</keyword>
<dbReference type="InterPro" id="IPR050759">
    <property type="entry name" value="Serine_protease_kringle"/>
</dbReference>
<feature type="disulfide bond" evidence="4">
    <location>
        <begin position="43"/>
        <end position="82"/>
    </location>
</feature>
<reference evidence="9" key="1">
    <citation type="submission" date="2025-08" db="UniProtKB">
        <authorList>
            <consortium name="Ensembl"/>
        </authorList>
    </citation>
    <scope>IDENTIFICATION</scope>
</reference>
<dbReference type="SUPFAM" id="SSF57440">
    <property type="entry name" value="Kringle-like"/>
    <property type="match status" value="1"/>
</dbReference>
<dbReference type="PROSITE" id="PS50070">
    <property type="entry name" value="KRINGLE_2"/>
    <property type="match status" value="1"/>
</dbReference>
<name>A0A3B3TCS2_9TELE</name>
<evidence type="ECO:0000313" key="10">
    <source>
        <dbReference type="Proteomes" id="UP000261540"/>
    </source>
</evidence>
<evidence type="ECO:0000256" key="2">
    <source>
        <dbReference type="ARBA" id="ARBA00022729"/>
    </source>
</evidence>
<dbReference type="FunFam" id="2.40.20.10:FF:000001">
    <property type="entry name" value="Urokinase-type plasminogen activator"/>
    <property type="match status" value="1"/>
</dbReference>
<reference evidence="9" key="2">
    <citation type="submission" date="2025-09" db="UniProtKB">
        <authorList>
            <consortium name="Ensembl"/>
        </authorList>
    </citation>
    <scope>IDENTIFICATION</scope>
</reference>
<dbReference type="PRINTS" id="PR00018">
    <property type="entry name" value="KRINGLE"/>
</dbReference>
<evidence type="ECO:0000256" key="4">
    <source>
        <dbReference type="PROSITE-ProRule" id="PRU00121"/>
    </source>
</evidence>
<dbReference type="PROSITE" id="PS00021">
    <property type="entry name" value="KRINGLE_1"/>
    <property type="match status" value="1"/>
</dbReference>
<protein>
    <submittedName>
        <fullName evidence="9">Phosphoinositide-3-kinase-interacting protein 1-like</fullName>
    </submittedName>
</protein>
<dbReference type="GO" id="GO:0004175">
    <property type="term" value="F:endopeptidase activity"/>
    <property type="evidence" value="ECO:0007669"/>
    <property type="project" value="TreeGrafter"/>
</dbReference>
<evidence type="ECO:0000313" key="9">
    <source>
        <dbReference type="Ensembl" id="ENSPKIP00000040106.1"/>
    </source>
</evidence>
<evidence type="ECO:0000259" key="8">
    <source>
        <dbReference type="PROSITE" id="PS50070"/>
    </source>
</evidence>
<dbReference type="AlphaFoldDB" id="A0A3B3TCS2"/>
<keyword evidence="6" id="KW-0812">Transmembrane</keyword>
<comment type="caution">
    <text evidence="4">Lacks conserved residue(s) required for the propagation of feature annotation.</text>
</comment>
<keyword evidence="1 4" id="KW-0420">Kringle</keyword>
<evidence type="ECO:0000256" key="6">
    <source>
        <dbReference type="SAM" id="Phobius"/>
    </source>
</evidence>
<sequence length="248" mass="27295">FDQILFLIFLNFVLTRDRFTECIRSDGADYRGEQQITLTGRKCLNWAGATRDYAVTAGLDRHTGIGDHNFCRNPDSSMTPWCYVVGQDGLVQRQACVIEVCRGTEFCLLLIWLILNPVHVLSTQGEGAAVGPAVGPGRWIRTDPTRKKDLGIGGYVLGIIMMTLIILLGMGIAGGYIYKMGRGLRRRQERQEHEQEMQRLALPLSAFSNPTCQLLDEVTTALASTSAEERVPAGGDDPHVSQRGTPGA</sequence>
<feature type="signal peptide" evidence="7">
    <location>
        <begin position="1"/>
        <end position="22"/>
    </location>
</feature>
<dbReference type="Pfam" id="PF00051">
    <property type="entry name" value="Kringle"/>
    <property type="match status" value="1"/>
</dbReference>
<feature type="domain" description="Kringle" evidence="8">
    <location>
        <begin position="21"/>
        <end position="101"/>
    </location>
</feature>
<dbReference type="InterPro" id="IPR013806">
    <property type="entry name" value="Kringle-like"/>
</dbReference>
<evidence type="ECO:0000256" key="5">
    <source>
        <dbReference type="SAM" id="MobiDB-lite"/>
    </source>
</evidence>
<dbReference type="PANTHER" id="PTHR24261:SF16">
    <property type="entry name" value="PHOSPHOINOSITIDE-3-KINASE-INTERACTING PROTEIN 1"/>
    <property type="match status" value="1"/>
</dbReference>
<dbReference type="Ensembl" id="ENSPKIT00000021124.1">
    <property type="protein sequence ID" value="ENSPKIP00000040106.1"/>
    <property type="gene ID" value="ENSPKIG00000017186.1"/>
</dbReference>
<accession>A0A3B3TCS2</accession>
<feature type="chain" id="PRO_5017181901" evidence="7">
    <location>
        <begin position="23"/>
        <end position="248"/>
    </location>
</feature>
<dbReference type="InterPro" id="IPR038178">
    <property type="entry name" value="Kringle_sf"/>
</dbReference>
<feature type="transmembrane region" description="Helical" evidence="6">
    <location>
        <begin position="152"/>
        <end position="178"/>
    </location>
</feature>